<dbReference type="Gene3D" id="2.30.30.380">
    <property type="entry name" value="Zn-finger domain of Sec23/24"/>
    <property type="match status" value="1"/>
</dbReference>
<feature type="domain" description="Sec23/Sec24 helical" evidence="7">
    <location>
        <begin position="540"/>
        <end position="653"/>
    </location>
</feature>
<organism evidence="8 9">
    <name type="scientific">Dictyostelium discoideum</name>
    <name type="common">Social amoeba</name>
    <dbReference type="NCBI Taxonomy" id="44689"/>
    <lineage>
        <taxon>Eukaryota</taxon>
        <taxon>Amoebozoa</taxon>
        <taxon>Evosea</taxon>
        <taxon>Eumycetozoa</taxon>
        <taxon>Dictyostelia</taxon>
        <taxon>Dictyosteliales</taxon>
        <taxon>Dictyosteliaceae</taxon>
        <taxon>Dictyostelium</taxon>
    </lineage>
</organism>
<dbReference type="Gene3D" id="2.60.40.1670">
    <property type="entry name" value="beta-sandwich domain of Sec23/24"/>
    <property type="match status" value="1"/>
</dbReference>
<dbReference type="Pfam" id="PF04815">
    <property type="entry name" value="Sec23_helical"/>
    <property type="match status" value="1"/>
</dbReference>
<dbReference type="AlphaFoldDB" id="Q55C90"/>
<dbReference type="GO" id="GO:0030127">
    <property type="term" value="C:COPII vesicle coat"/>
    <property type="evidence" value="ECO:0000318"/>
    <property type="project" value="GO_Central"/>
</dbReference>
<keyword evidence="2" id="KW-0813">Transport</keyword>
<evidence type="ECO:0000259" key="6">
    <source>
        <dbReference type="Pfam" id="PF04811"/>
    </source>
</evidence>
<dbReference type="Gene3D" id="1.20.120.730">
    <property type="entry name" value="Sec23/Sec24 helical domain"/>
    <property type="match status" value="1"/>
</dbReference>
<evidence type="ECO:0000256" key="3">
    <source>
        <dbReference type="ARBA" id="ARBA00022927"/>
    </source>
</evidence>
<dbReference type="PaxDb" id="44689-DDB0216749"/>
<evidence type="ECO:0000313" key="9">
    <source>
        <dbReference type="Proteomes" id="UP000002195"/>
    </source>
</evidence>
<dbReference type="PANTHER" id="PTHR13803:SF17">
    <property type="entry name" value="PROTEIN TRANSPORT PROTEIN SEC24"/>
    <property type="match status" value="1"/>
</dbReference>
<proteinExistence type="inferred from homology"/>
<dbReference type="GO" id="GO:0070971">
    <property type="term" value="C:endoplasmic reticulum exit site"/>
    <property type="evidence" value="ECO:0000318"/>
    <property type="project" value="GO_Central"/>
</dbReference>
<dbReference type="OMA" id="GTAHNIN"/>
<dbReference type="KEGG" id="ddi:DDB_G0271044"/>
<dbReference type="SMR" id="Q55C90"/>
<dbReference type="EMBL" id="AAFI02000005">
    <property type="protein sequence ID" value="EAL72872.1"/>
    <property type="molecule type" value="Genomic_DNA"/>
</dbReference>
<evidence type="ECO:0008006" key="10">
    <source>
        <dbReference type="Google" id="ProtNLM"/>
    </source>
</evidence>
<dbReference type="Proteomes" id="UP000002195">
    <property type="component" value="Unassembled WGS sequence"/>
</dbReference>
<keyword evidence="3" id="KW-0653">Protein transport</keyword>
<dbReference type="Pfam" id="PF04811">
    <property type="entry name" value="Sec23_trunk"/>
    <property type="match status" value="1"/>
</dbReference>
<feature type="domain" description="Sec23/Sec24 trunk" evidence="6">
    <location>
        <begin position="178"/>
        <end position="382"/>
    </location>
</feature>
<feature type="region of interest" description="Disordered" evidence="4">
    <location>
        <begin position="86"/>
        <end position="114"/>
    </location>
</feature>
<dbReference type="GeneID" id="8617562"/>
<dbReference type="InterPro" id="IPR050550">
    <property type="entry name" value="SEC23_SEC24_subfamily"/>
</dbReference>
<dbReference type="RefSeq" id="XP_646591.1">
    <property type="nucleotide sequence ID" value="XM_641499.1"/>
</dbReference>
<dbReference type="STRING" id="44689.Q55C90"/>
<dbReference type="PhylomeDB" id="Q55C90"/>
<keyword evidence="9" id="KW-1185">Reference proteome</keyword>
<gene>
    <name evidence="8" type="ORF">DDB_G0271044</name>
</gene>
<dbReference type="InterPro" id="IPR006900">
    <property type="entry name" value="Sec23/24_helical_dom"/>
</dbReference>
<dbReference type="SUPFAM" id="SSF81811">
    <property type="entry name" value="Helical domain of Sec23/24"/>
    <property type="match status" value="1"/>
</dbReference>
<evidence type="ECO:0000256" key="4">
    <source>
        <dbReference type="SAM" id="MobiDB-lite"/>
    </source>
</evidence>
<dbReference type="PANTHER" id="PTHR13803">
    <property type="entry name" value="SEC24-RELATED PROTEIN"/>
    <property type="match status" value="1"/>
</dbReference>
<dbReference type="Gene3D" id="3.40.50.410">
    <property type="entry name" value="von Willebrand factor, type A domain"/>
    <property type="match status" value="1"/>
</dbReference>
<feature type="domain" description="Zinc finger Sec23/Sec24-type" evidence="5">
    <location>
        <begin position="48"/>
        <end position="78"/>
    </location>
</feature>
<comment type="caution">
    <text evidence="8">The sequence shown here is derived from an EMBL/GenBank/DDBJ whole genome shotgun (WGS) entry which is preliminary data.</text>
</comment>
<comment type="similarity">
    <text evidence="1">Belongs to the SEC23/SEC24 family. SEC24 subfamily.</text>
</comment>
<dbReference type="FunCoup" id="Q55C90">
    <property type="interactions" value="48"/>
</dbReference>
<dbReference type="GO" id="GO:0090110">
    <property type="term" value="P:COPII-coated vesicle cargo loading"/>
    <property type="evidence" value="ECO:0000318"/>
    <property type="project" value="GO_Central"/>
</dbReference>
<evidence type="ECO:0000256" key="1">
    <source>
        <dbReference type="ARBA" id="ARBA00008334"/>
    </source>
</evidence>
<name>Q55C90_DICDI</name>
<dbReference type="InterPro" id="IPR036465">
    <property type="entry name" value="vWFA_dom_sf"/>
</dbReference>
<dbReference type="InParanoid" id="Q55C90"/>
<dbReference type="GO" id="GO:0008270">
    <property type="term" value="F:zinc ion binding"/>
    <property type="evidence" value="ECO:0000318"/>
    <property type="project" value="GO_Central"/>
</dbReference>
<dbReference type="GO" id="GO:0000149">
    <property type="term" value="F:SNARE binding"/>
    <property type="evidence" value="ECO:0000318"/>
    <property type="project" value="GO_Central"/>
</dbReference>
<dbReference type="SUPFAM" id="SSF81995">
    <property type="entry name" value="beta-sandwich domain of Sec23/24"/>
    <property type="match status" value="1"/>
</dbReference>
<dbReference type="GO" id="GO:0006886">
    <property type="term" value="P:intracellular protein transport"/>
    <property type="evidence" value="ECO:0007669"/>
    <property type="project" value="InterPro"/>
</dbReference>
<feature type="region of interest" description="Disordered" evidence="4">
    <location>
        <begin position="142"/>
        <end position="166"/>
    </location>
</feature>
<dbReference type="InterPro" id="IPR006896">
    <property type="entry name" value="Sec23/24_trunk_dom"/>
</dbReference>
<dbReference type="Pfam" id="PF04810">
    <property type="entry name" value="zf-Sec23_Sec24"/>
    <property type="match status" value="1"/>
</dbReference>
<dbReference type="InterPro" id="IPR006895">
    <property type="entry name" value="Znf_Sec23_Sec24"/>
</dbReference>
<evidence type="ECO:0000256" key="2">
    <source>
        <dbReference type="ARBA" id="ARBA00022448"/>
    </source>
</evidence>
<dbReference type="SUPFAM" id="SSF82919">
    <property type="entry name" value="Zn-finger domain of Sec23/24"/>
    <property type="match status" value="1"/>
</dbReference>
<accession>Q55C90</accession>
<protein>
    <recommendedName>
        <fullName evidence="10">Protein transport protein SEC24</fullName>
    </recommendedName>
</protein>
<evidence type="ECO:0000259" key="5">
    <source>
        <dbReference type="Pfam" id="PF04810"/>
    </source>
</evidence>
<sequence length="782" mass="88837">MLDSPLKDSLLIVNINEVKEGSGSIFGCVIQPFKNNFRYQENSKNIGRCKKCFAYINNLVKFERGGWRCNICESLNKINYTGFNIDNDNDNDSDNDNYNNNQYNQQQQQQQISRYARPNRESLPELSNYSIELLVDQDQFDGSSSGGGGDYDNTQQESSSSSSLPDSIPYSMIPLINNPIYIAVVDYSGNEEQHDAITQGLEALIHALPNNALFGLITYSTRIGLYNLNTSTPLIKFVENINDFNFSDILSIEKFLVNKGKNESNIIKAIQSIPLINETISKKLKSVALSDTLKLLMDYLSIDLFKLNVKIGLFISESPIENNFSSLEDLSNSYGKKEFFKPTTNIYRKLAERAIEVGAHFDIFAVGDKFFDIINFYQLVLYHKICIYKLISYGWGFHGLLRIRTSKQFSVDCSYGPAIASKQYDNLYHIEASNPFTSIAFEFKFNNSSGFQDKDFSPNIQIAFSYSYLPPIGSSNDQQQNNISPTLFSSNNNILKSSGNSSSAINSTSNSDRIIEKRLHIFNIRVPVADTPIEVFNSIDLETTISLLTNKIIRETLEKGISEARISLVDWLKNIITKYNENVVILSSVTSSIDVNFSQVSHLRPLPRYVFALMKSPILRELTTDIEASTIKKKSDEWIYHQCLYSTLEPRLLHRSIYPVLYSYGAPNNLASKYLPLSQNTILTSTSHIYLVDSFDQLVVFYNLQEVSSHHQFPPPPESLIRQTISNSKQDRLIVPEIQYLKGKLIENPIEFTKFLIDEENNAGPSFYNFLRDISSNVKGRF</sequence>
<feature type="compositionally biased region" description="Low complexity" evidence="4">
    <location>
        <begin position="96"/>
        <end position="113"/>
    </location>
</feature>
<dbReference type="InterPro" id="IPR036175">
    <property type="entry name" value="Sec23/24_helical_dom_sf"/>
</dbReference>
<dbReference type="VEuPathDB" id="AmoebaDB:DDB_G0271044"/>
<reference evidence="8 9" key="1">
    <citation type="journal article" date="2005" name="Nature">
        <title>The genome of the social amoeba Dictyostelium discoideum.</title>
        <authorList>
            <consortium name="The Dictyostelium discoideum Sequencing Consortium"/>
            <person name="Eichinger L."/>
            <person name="Pachebat J.A."/>
            <person name="Glockner G."/>
            <person name="Rajandream M.A."/>
            <person name="Sucgang R."/>
            <person name="Berriman M."/>
            <person name="Song J."/>
            <person name="Olsen R."/>
            <person name="Szafranski K."/>
            <person name="Xu Q."/>
            <person name="Tunggal B."/>
            <person name="Kummerfeld S."/>
            <person name="Madera M."/>
            <person name="Konfortov B.A."/>
            <person name="Rivero F."/>
            <person name="Bankier A.T."/>
            <person name="Lehmann R."/>
            <person name="Hamlin N."/>
            <person name="Davies R."/>
            <person name="Gaudet P."/>
            <person name="Fey P."/>
            <person name="Pilcher K."/>
            <person name="Chen G."/>
            <person name="Saunders D."/>
            <person name="Sodergren E."/>
            <person name="Davis P."/>
            <person name="Kerhornou A."/>
            <person name="Nie X."/>
            <person name="Hall N."/>
            <person name="Anjard C."/>
            <person name="Hemphill L."/>
            <person name="Bason N."/>
            <person name="Farbrother P."/>
            <person name="Desany B."/>
            <person name="Just E."/>
            <person name="Morio T."/>
            <person name="Rost R."/>
            <person name="Churcher C."/>
            <person name="Cooper J."/>
            <person name="Haydock S."/>
            <person name="van Driessche N."/>
            <person name="Cronin A."/>
            <person name="Goodhead I."/>
            <person name="Muzny D."/>
            <person name="Mourier T."/>
            <person name="Pain A."/>
            <person name="Lu M."/>
            <person name="Harper D."/>
            <person name="Lindsay R."/>
            <person name="Hauser H."/>
            <person name="James K."/>
            <person name="Quiles M."/>
            <person name="Madan Babu M."/>
            <person name="Saito T."/>
            <person name="Buchrieser C."/>
            <person name="Wardroper A."/>
            <person name="Felder M."/>
            <person name="Thangavelu M."/>
            <person name="Johnson D."/>
            <person name="Knights A."/>
            <person name="Loulseged H."/>
            <person name="Mungall K."/>
            <person name="Oliver K."/>
            <person name="Price C."/>
            <person name="Quail M.A."/>
            <person name="Urushihara H."/>
            <person name="Hernandez J."/>
            <person name="Rabbinowitsch E."/>
            <person name="Steffen D."/>
            <person name="Sanders M."/>
            <person name="Ma J."/>
            <person name="Kohara Y."/>
            <person name="Sharp S."/>
            <person name="Simmonds M."/>
            <person name="Spiegler S."/>
            <person name="Tivey A."/>
            <person name="Sugano S."/>
            <person name="White B."/>
            <person name="Walker D."/>
            <person name="Woodward J."/>
            <person name="Winckler T."/>
            <person name="Tanaka Y."/>
            <person name="Shaulsky G."/>
            <person name="Schleicher M."/>
            <person name="Weinstock G."/>
            <person name="Rosenthal A."/>
            <person name="Cox E.C."/>
            <person name="Chisholm R.L."/>
            <person name="Gibbs R."/>
            <person name="Loomis W.F."/>
            <person name="Platzer M."/>
            <person name="Kay R.R."/>
            <person name="Williams J."/>
            <person name="Dear P.H."/>
            <person name="Noegel A.A."/>
            <person name="Barrell B."/>
            <person name="Kuspa A."/>
        </authorList>
    </citation>
    <scope>NUCLEOTIDE SEQUENCE [LARGE SCALE GENOMIC DNA]</scope>
    <source>
        <strain evidence="8 9">AX4</strain>
    </source>
</reference>
<dbReference type="InterPro" id="IPR036174">
    <property type="entry name" value="Znf_Sec23_Sec24_sf"/>
</dbReference>
<dbReference type="dictyBase" id="DDB_G0271044"/>
<evidence type="ECO:0000259" key="7">
    <source>
        <dbReference type="Pfam" id="PF04815"/>
    </source>
</evidence>
<evidence type="ECO:0000313" key="8">
    <source>
        <dbReference type="EMBL" id="EAL72872.1"/>
    </source>
</evidence>
<dbReference type="HOGENOM" id="CLU_023158_0_0_1"/>
<dbReference type="SUPFAM" id="SSF53300">
    <property type="entry name" value="vWA-like"/>
    <property type="match status" value="1"/>
</dbReference>
<dbReference type="eggNOG" id="KOG1985">
    <property type="taxonomic scope" value="Eukaryota"/>
</dbReference>